<evidence type="ECO:0000313" key="1">
    <source>
        <dbReference type="EMBL" id="RHF90221.1"/>
    </source>
</evidence>
<dbReference type="CDD" id="cd04647">
    <property type="entry name" value="LbH_MAT_like"/>
    <property type="match status" value="1"/>
</dbReference>
<dbReference type="RefSeq" id="WP_118231316.1">
    <property type="nucleotide sequence ID" value="NZ_CAUFEU010000013.1"/>
</dbReference>
<organism evidence="1 2">
    <name type="scientific">Eubacterium ventriosum</name>
    <dbReference type="NCBI Taxonomy" id="39496"/>
    <lineage>
        <taxon>Bacteria</taxon>
        <taxon>Bacillati</taxon>
        <taxon>Bacillota</taxon>
        <taxon>Clostridia</taxon>
        <taxon>Eubacteriales</taxon>
        <taxon>Eubacteriaceae</taxon>
        <taxon>Eubacterium</taxon>
    </lineage>
</organism>
<accession>A0A414RB22</accession>
<comment type="caution">
    <text evidence="1">The sequence shown here is derived from an EMBL/GenBank/DDBJ whole genome shotgun (WGS) entry which is preliminary data.</text>
</comment>
<reference evidence="1 2" key="1">
    <citation type="submission" date="2018-08" db="EMBL/GenBank/DDBJ databases">
        <title>A genome reference for cultivated species of the human gut microbiota.</title>
        <authorList>
            <person name="Zou Y."/>
            <person name="Xue W."/>
            <person name="Luo G."/>
        </authorList>
    </citation>
    <scope>NUCLEOTIDE SEQUENCE [LARGE SCALE GENOMIC DNA]</scope>
    <source>
        <strain evidence="1 2">AM23-22</strain>
    </source>
</reference>
<keyword evidence="1" id="KW-0808">Transferase</keyword>
<evidence type="ECO:0000313" key="2">
    <source>
        <dbReference type="Proteomes" id="UP000286186"/>
    </source>
</evidence>
<sequence>MIKQILRKLIYREKSSGEKYIAYCKRGGATIGNNVTVYSAKNTTIDETSLQHIFIGDNTQITAGVIILAHDYSYSVLGNIYGELPRQQRDTIIGKNVFIGMNSIILMGSNIGDNVIIGAGSVVSGRIPSNTVCAGNPAKIICSLDQFLVKGRTRFEESARCYYAGIKRKKQNVTEEDMIIYRSLFTEKSEMERYIAYGKFCGVENEKIINMENYRKYKTFNDFMEDIQ</sequence>
<dbReference type="SUPFAM" id="SSF51161">
    <property type="entry name" value="Trimeric LpxA-like enzymes"/>
    <property type="match status" value="1"/>
</dbReference>
<proteinExistence type="predicted"/>
<gene>
    <name evidence="1" type="ORF">DW652_02745</name>
</gene>
<protein>
    <submittedName>
        <fullName evidence="1">Acyltransferase</fullName>
    </submittedName>
</protein>
<dbReference type="Pfam" id="PF00132">
    <property type="entry name" value="Hexapep"/>
    <property type="match status" value="1"/>
</dbReference>
<dbReference type="Proteomes" id="UP000286186">
    <property type="component" value="Unassembled WGS sequence"/>
</dbReference>
<name>A0A414RB22_9FIRM</name>
<dbReference type="InterPro" id="IPR011004">
    <property type="entry name" value="Trimer_LpxA-like_sf"/>
</dbReference>
<dbReference type="GO" id="GO:0016746">
    <property type="term" value="F:acyltransferase activity"/>
    <property type="evidence" value="ECO:0007669"/>
    <property type="project" value="UniProtKB-KW"/>
</dbReference>
<dbReference type="Gene3D" id="2.160.10.10">
    <property type="entry name" value="Hexapeptide repeat proteins"/>
    <property type="match status" value="1"/>
</dbReference>
<dbReference type="InterPro" id="IPR001451">
    <property type="entry name" value="Hexapep"/>
</dbReference>
<dbReference type="EMBL" id="QRHR01000002">
    <property type="protein sequence ID" value="RHF90221.1"/>
    <property type="molecule type" value="Genomic_DNA"/>
</dbReference>
<dbReference type="PANTHER" id="PTHR23416">
    <property type="entry name" value="SIALIC ACID SYNTHASE-RELATED"/>
    <property type="match status" value="1"/>
</dbReference>
<keyword evidence="1" id="KW-0012">Acyltransferase</keyword>
<dbReference type="AlphaFoldDB" id="A0A414RB22"/>
<dbReference type="InterPro" id="IPR051159">
    <property type="entry name" value="Hexapeptide_acetyltransf"/>
</dbReference>